<dbReference type="Gene3D" id="2.40.50.140">
    <property type="entry name" value="Nucleic acid-binding proteins"/>
    <property type="match status" value="1"/>
</dbReference>
<evidence type="ECO:0000256" key="4">
    <source>
        <dbReference type="ARBA" id="ARBA00022741"/>
    </source>
</evidence>
<comment type="caution">
    <text evidence="12">The sequence shown here is derived from an EMBL/GenBank/DDBJ whole genome shotgun (WGS) entry which is preliminary data.</text>
</comment>
<dbReference type="Pfam" id="PF01336">
    <property type="entry name" value="tRNA_anti-codon"/>
    <property type="match status" value="1"/>
</dbReference>
<dbReference type="GO" id="GO:0003676">
    <property type="term" value="F:nucleic acid binding"/>
    <property type="evidence" value="ECO:0007669"/>
    <property type="project" value="InterPro"/>
</dbReference>
<gene>
    <name evidence="12" type="ORF">LIER_14304</name>
</gene>
<keyword evidence="6" id="KW-0648">Protein biosynthesis</keyword>
<evidence type="ECO:0000259" key="11">
    <source>
        <dbReference type="PROSITE" id="PS51185"/>
    </source>
</evidence>
<dbReference type="InterPro" id="IPR004364">
    <property type="entry name" value="Aa-tRNA-synt_II"/>
</dbReference>
<dbReference type="InterPro" id="IPR045864">
    <property type="entry name" value="aa-tRNA-synth_II/BPL/LPL"/>
</dbReference>
<organism evidence="12 13">
    <name type="scientific">Lithospermum erythrorhizon</name>
    <name type="common">Purple gromwell</name>
    <name type="synonym">Lithospermum officinale var. erythrorhizon</name>
    <dbReference type="NCBI Taxonomy" id="34254"/>
    <lineage>
        <taxon>Eukaryota</taxon>
        <taxon>Viridiplantae</taxon>
        <taxon>Streptophyta</taxon>
        <taxon>Embryophyta</taxon>
        <taxon>Tracheophyta</taxon>
        <taxon>Spermatophyta</taxon>
        <taxon>Magnoliopsida</taxon>
        <taxon>eudicotyledons</taxon>
        <taxon>Gunneridae</taxon>
        <taxon>Pentapetalae</taxon>
        <taxon>asterids</taxon>
        <taxon>lamiids</taxon>
        <taxon>Boraginales</taxon>
        <taxon>Boraginaceae</taxon>
        <taxon>Boraginoideae</taxon>
        <taxon>Lithospermeae</taxon>
        <taxon>Lithospermum</taxon>
    </lineage>
</organism>
<dbReference type="AlphaFoldDB" id="A0AAV3Q3Z8"/>
<reference evidence="12 13" key="1">
    <citation type="submission" date="2024-01" db="EMBL/GenBank/DDBJ databases">
        <title>The complete chloroplast genome sequence of Lithospermum erythrorhizon: insights into the phylogenetic relationship among Boraginaceae species and the maternal lineages of purple gromwells.</title>
        <authorList>
            <person name="Okada T."/>
            <person name="Watanabe K."/>
        </authorList>
    </citation>
    <scope>NUCLEOTIDE SEQUENCE [LARGE SCALE GENOMIC DNA]</scope>
</reference>
<dbReference type="Gene3D" id="3.30.930.10">
    <property type="entry name" value="Bira Bifunctional Protein, Domain 2"/>
    <property type="match status" value="1"/>
</dbReference>
<dbReference type="PROSITE" id="PS51185">
    <property type="entry name" value="WHEP_TRS_2"/>
    <property type="match status" value="1"/>
</dbReference>
<dbReference type="EMBL" id="BAABME010002982">
    <property type="protein sequence ID" value="GAA0156927.1"/>
    <property type="molecule type" value="Genomic_DNA"/>
</dbReference>
<keyword evidence="9" id="KW-0175">Coiled coil</keyword>
<dbReference type="PROSITE" id="PS50862">
    <property type="entry name" value="AA_TRNA_LIGASE_II"/>
    <property type="match status" value="1"/>
</dbReference>
<keyword evidence="3" id="KW-0436">Ligase</keyword>
<name>A0AAV3Q3Z8_LITER</name>
<dbReference type="NCBIfam" id="NF003037">
    <property type="entry name" value="PRK03932.1"/>
    <property type="match status" value="1"/>
</dbReference>
<protein>
    <recommendedName>
        <fullName evidence="2">asparagine--tRNA ligase</fullName>
        <ecNumber evidence="2">6.1.1.22</ecNumber>
    </recommendedName>
</protein>
<dbReference type="Gene3D" id="1.10.287.10">
    <property type="entry name" value="S15/NS1, RNA-binding"/>
    <property type="match status" value="1"/>
</dbReference>
<dbReference type="SUPFAM" id="SSF55681">
    <property type="entry name" value="Class II aaRS and biotin synthetases"/>
    <property type="match status" value="1"/>
</dbReference>
<dbReference type="GO" id="GO:0004816">
    <property type="term" value="F:asparagine-tRNA ligase activity"/>
    <property type="evidence" value="ECO:0007669"/>
    <property type="project" value="UniProtKB-EC"/>
</dbReference>
<evidence type="ECO:0000256" key="1">
    <source>
        <dbReference type="ARBA" id="ARBA00008226"/>
    </source>
</evidence>
<feature type="domain" description="Aminoacyl-transfer RNA synthetases class-II family profile" evidence="10">
    <location>
        <begin position="331"/>
        <end position="565"/>
    </location>
</feature>
<dbReference type="EC" id="6.1.1.22" evidence="2"/>
<dbReference type="PRINTS" id="PR01042">
    <property type="entry name" value="TRNASYNTHASP"/>
</dbReference>
<comment type="similarity">
    <text evidence="1">Belongs to the class-II aminoacyl-tRNA synthetase family.</text>
</comment>
<dbReference type="NCBIfam" id="TIGR00457">
    <property type="entry name" value="asnS"/>
    <property type="match status" value="1"/>
</dbReference>
<dbReference type="InterPro" id="IPR012340">
    <property type="entry name" value="NA-bd_OB-fold"/>
</dbReference>
<evidence type="ECO:0000256" key="8">
    <source>
        <dbReference type="ARBA" id="ARBA00047844"/>
    </source>
</evidence>
<evidence type="ECO:0000256" key="3">
    <source>
        <dbReference type="ARBA" id="ARBA00022598"/>
    </source>
</evidence>
<dbReference type="Proteomes" id="UP001454036">
    <property type="component" value="Unassembled WGS sequence"/>
</dbReference>
<dbReference type="InterPro" id="IPR004365">
    <property type="entry name" value="NA-bd_OB_tRNA"/>
</dbReference>
<evidence type="ECO:0000256" key="7">
    <source>
        <dbReference type="ARBA" id="ARBA00023146"/>
    </source>
</evidence>
<dbReference type="GO" id="GO:0006421">
    <property type="term" value="P:asparaginyl-tRNA aminoacylation"/>
    <property type="evidence" value="ECO:0007669"/>
    <property type="project" value="InterPro"/>
</dbReference>
<keyword evidence="13" id="KW-1185">Reference proteome</keyword>
<keyword evidence="5" id="KW-0067">ATP-binding</keyword>
<keyword evidence="7" id="KW-0030">Aminoacyl-tRNA synthetase</keyword>
<dbReference type="InterPro" id="IPR002312">
    <property type="entry name" value="Asp/Asn-tRNA-synth_IIb"/>
</dbReference>
<dbReference type="InterPro" id="IPR000738">
    <property type="entry name" value="WHEP-TRS_dom"/>
</dbReference>
<dbReference type="GO" id="GO:0005739">
    <property type="term" value="C:mitochondrion"/>
    <property type="evidence" value="ECO:0007669"/>
    <property type="project" value="TreeGrafter"/>
</dbReference>
<dbReference type="CDD" id="cd00776">
    <property type="entry name" value="AsxRS_core"/>
    <property type="match status" value="1"/>
</dbReference>
<evidence type="ECO:0000313" key="12">
    <source>
        <dbReference type="EMBL" id="GAA0156927.1"/>
    </source>
</evidence>
<dbReference type="FunFam" id="3.30.930.10:FF:000016">
    <property type="entry name" value="Asparagine--tRNA ligase"/>
    <property type="match status" value="1"/>
</dbReference>
<proteinExistence type="inferred from homology"/>
<evidence type="ECO:0000313" key="13">
    <source>
        <dbReference type="Proteomes" id="UP001454036"/>
    </source>
</evidence>
<dbReference type="GO" id="GO:0005524">
    <property type="term" value="F:ATP binding"/>
    <property type="evidence" value="ECO:0007669"/>
    <property type="project" value="UniProtKB-KW"/>
</dbReference>
<dbReference type="Pfam" id="PF00152">
    <property type="entry name" value="tRNA-synt_2"/>
    <property type="match status" value="2"/>
</dbReference>
<evidence type="ECO:0000256" key="2">
    <source>
        <dbReference type="ARBA" id="ARBA00012816"/>
    </source>
</evidence>
<evidence type="ECO:0000256" key="9">
    <source>
        <dbReference type="SAM" id="Coils"/>
    </source>
</evidence>
<dbReference type="PANTHER" id="PTHR22594:SF54">
    <property type="entry name" value="ASPARAGINE--TRNA LIGASE, CYTOPLASMIC 1-RELATED"/>
    <property type="match status" value="1"/>
</dbReference>
<sequence>MSQAHMETPPPLNSLSISSSTVTESEFSQRVLIRSILARPDGGAALSGQKVRIGGWVKTGREQGKGAFAFLEVNDGSCPSNLQVMVDASVHNLAELTATGTCVHVEGQLKEPPEGTKQKIELSVLKVLDVGIVDASSYPLPKTKLTLEFLRDVVHLRPRTNTIASIARIRNALSYATHTFFQKHGFLYVHTPIITTSDCEGAGEMFQVTTLISEAERLEKELSENPAPSEADIESAKLIVKEKGETVAQLKSAKANKKEITAAVAELTTAKESLAKLEERVKMEERCRLTAGFPKKDGKIDYSEDFFARQAFLTVSGQLQVETYACALSSVYTFGPTFRAENSHTSRHLAEFWMIEPELAFADLQDDMNCAEAYVRFLCQWLLDHCLDDMEFINKFIDKGAIDRLKMVASAGFQRITYTEAISILEEVEASKMKKFENKVEWGIDLASEHERYLTEEKFKAPIIVYNYPKGIKAFYMKLNDDGKTVAAMDVLVPKVGELVGGSQREENYEVLKSRILDQGLPLEPYQWYLDLRRYGTVKHSGFGLGFERMCLFATGIENIRDVIPFPRYPGRADL</sequence>
<dbReference type="InterPro" id="IPR004522">
    <property type="entry name" value="Asn-tRNA-ligase"/>
</dbReference>
<keyword evidence="4" id="KW-0547">Nucleotide-binding</keyword>
<evidence type="ECO:0000256" key="6">
    <source>
        <dbReference type="ARBA" id="ARBA00022917"/>
    </source>
</evidence>
<dbReference type="HAMAP" id="MF_00534">
    <property type="entry name" value="Asn_tRNA_synth"/>
    <property type="match status" value="1"/>
</dbReference>
<evidence type="ECO:0000259" key="10">
    <source>
        <dbReference type="PROSITE" id="PS50862"/>
    </source>
</evidence>
<dbReference type="SUPFAM" id="SSF50249">
    <property type="entry name" value="Nucleic acid-binding proteins"/>
    <property type="match status" value="1"/>
</dbReference>
<feature type="coiled-coil region" evidence="9">
    <location>
        <begin position="250"/>
        <end position="287"/>
    </location>
</feature>
<feature type="domain" description="WHEP-TRS" evidence="11">
    <location>
        <begin position="232"/>
        <end position="288"/>
    </location>
</feature>
<accession>A0AAV3Q3Z8</accession>
<evidence type="ECO:0000256" key="5">
    <source>
        <dbReference type="ARBA" id="ARBA00022840"/>
    </source>
</evidence>
<dbReference type="InterPro" id="IPR006195">
    <property type="entry name" value="aa-tRNA-synth_II"/>
</dbReference>
<comment type="catalytic activity">
    <reaction evidence="8">
        <text>tRNA(Asn) + L-asparagine + ATP = L-asparaginyl-tRNA(Asn) + AMP + diphosphate + H(+)</text>
        <dbReference type="Rhea" id="RHEA:11180"/>
        <dbReference type="Rhea" id="RHEA-COMP:9659"/>
        <dbReference type="Rhea" id="RHEA-COMP:9674"/>
        <dbReference type="ChEBI" id="CHEBI:15378"/>
        <dbReference type="ChEBI" id="CHEBI:30616"/>
        <dbReference type="ChEBI" id="CHEBI:33019"/>
        <dbReference type="ChEBI" id="CHEBI:58048"/>
        <dbReference type="ChEBI" id="CHEBI:78442"/>
        <dbReference type="ChEBI" id="CHEBI:78515"/>
        <dbReference type="ChEBI" id="CHEBI:456215"/>
        <dbReference type="EC" id="6.1.1.22"/>
    </reaction>
</comment>
<dbReference type="CDD" id="cd04318">
    <property type="entry name" value="EcAsnRS_like_N"/>
    <property type="match status" value="1"/>
</dbReference>
<dbReference type="PANTHER" id="PTHR22594">
    <property type="entry name" value="ASPARTYL/LYSYL-TRNA SYNTHETASE"/>
    <property type="match status" value="1"/>
</dbReference>